<dbReference type="InterPro" id="IPR036388">
    <property type="entry name" value="WH-like_DNA-bd_sf"/>
</dbReference>
<evidence type="ECO:0000259" key="3">
    <source>
        <dbReference type="Pfam" id="PF11638"/>
    </source>
</evidence>
<gene>
    <name evidence="4" type="ORF">Tci_052767</name>
</gene>
<dbReference type="PANTHER" id="PTHR33215">
    <property type="entry name" value="PROTEIN DISTAL ANTENNA"/>
    <property type="match status" value="1"/>
</dbReference>
<feature type="compositionally biased region" description="Pro residues" evidence="1">
    <location>
        <begin position="922"/>
        <end position="931"/>
    </location>
</feature>
<dbReference type="InterPro" id="IPR002514">
    <property type="entry name" value="Transposase_8"/>
</dbReference>
<protein>
    <submittedName>
        <fullName evidence="4">Uncharacterized protein</fullName>
    </submittedName>
</protein>
<evidence type="ECO:0000256" key="1">
    <source>
        <dbReference type="SAM" id="MobiDB-lite"/>
    </source>
</evidence>
<sequence>MTRMTSVSKPNKRRKYDEAFKTEALRMARESRSIRAAARRLGISGKLLYGWQRSRPRLGSGPCAGLLPATPGATAPAGCGLICKLLAAKSTVTASGAYCTSTGCGRNSSARSCRAPLTRVTASAWPLTGRCAGRSPCSRTRDGSGTAHACPSRAGAGPTWPAGKMPVRAKSWAGTCARRCRRTWSARLYAGPWPGSSPQLGCSCIPTRAANTRPPAFEPCWLTTGPSNTLTGAATAMIVRRPSRFEVGSKRSYSTAAASRAWRKRDWKLRSTSPTTTLNTAGDRCRTRRSRVTARGSSCEAGAAHYGKASIPGDHGKARPLSSRAGVDGSLGQGCSIAAGWQINFRSMADDTQTLTISFPTEEVVRQHNAMINSPFNLASTEWRLFTCILARIRPTDTDFAIHSIPVGEFMDLSSSNWAYEYVRDMKSSLAGRTLQLEIIPETGKRSKSGRTHRDIPLFSLLDYVEGKGCIEAQLNHQVMPYLLELTRGGQFTRSVVQELKSLKSAYAHKIYWLLSEYRFRGERSFTYDDLRYRLGMSENEYADRFNNFKARILDKVQIELALTDLAFSYQLRAIGISQDSIAELTRDVYETKRYPVEYIWYVLNKSKRSSKTKIKSLGGWVFNLVRKRSLLDDYERSSLPATLPAAPDKEAVVPSGKYPPSPAKAAAREGWAKCMSRLEKLLGAQSVTMWFKPLQPLALQQGVLELGVPDRRIYDYIEATYLKELSEVLSQVFGPEVKLEYSVTIPLPIKRRRYDAAFRAEALRLAGESRSTQAAARALNINVKLLYKWQKEALTPVAAAQGAELDPATAAELRQLRATNQRQAQELDILKKPLPVACFKRRLSVLAVPVSGYYAWQQTQEQVGSEKKPAWEEALVKVFGQHKRRYGTRRLQVALRRKGYRVGRQRLRGAMPGACTRCSPRPSPPAPPTRPTGCTAPRTGYLISPNRRKLTRYGSAISLIYRWLTATGPTSARTKICALFGPNRPRLVCSCTPTAAGSTAATCTENYCTTTRPYARRAAAATATIMPRRKASDHASKRSGNQLGLLLISNSFLHRMPKLIDYPRTSYTGAWEVAEVVDDTGGKCALETCARKLNRKLCRKFRSRELPVAMLDVLLIREFGVEEINAQGVAKAFTDGARMPLVTAPVSAVAAQTVAGGLPFRIELVGPGLNTQLEVVDVEDLALRVDPPFWAEESCSGRPPSQRYLSIGMQLMDNNLATLGSPCSNCRTVIAVTLMSSFVALLPAASCFLRMPNPLTDYLAVLDATPVADLQNRDVVAEFGRIAEILEASGDGPAARQARIEQEVMGASKSLEDKIGYHISGVRQDEDGNEHPFGWPDTSAYGPAEYTYLKQRHQATSNLFLKREYGLFLYLRKQAGRPEEVATLVRDLFALSQAYFALEAAESPARHYVLFAVQNLALAFRIAASRQRDQAVAATLRPIMDFILATQQRWNATRTGSPMLLGTFTSLVAEQLRLFQEAGLLTAFLDRNRPLIEALRSTYLYGAMEVAQATAEVAQQAKLDARPWQQLVADYYEQLAAEALARESSTAVSFTQQALRLYQELGDTTAAERLAQQYQQLRTAFRLGEVSTEVPAEQVQERMAEIQRLVEQNTEAQLVVLLAAAPMFPTIEAVREYEQSAATSLADMFSTVVQDKNGNPVQTFSTEQEKQEFRVLNAYGLLGQLATQTLVQLVVTAYKADKLHASGIVESIAGTGDAPEAGGLRIQASRNRNVMTMTLELPRREAATRPLGVDYVEALQRQTRQRNVAVSWLWGAFPELAAESPPNFAFLCEREVAKILRFAELQPDWDSYGAPVISSLAIQSAIELLQHPAFVQLLPYYQPRLAAFPLRNGGIQFDLNGGKAPLEIEIAPGGEREYTLFGPDEEVLWEVPTLALAIQRYQEFDPTTDILDEAILESLSHYFIEVTQISIAEIILTHQKERITDPLRRYPGIATNFQFTPYIEHTDYPRILRQGIELYAYPIELTLKVLYSAEKELDTIPIFFLCSVPYEQLTPQFMETIKPVQFE</sequence>
<organism evidence="4">
    <name type="scientific">Tanacetum cinerariifolium</name>
    <name type="common">Dalmatian daisy</name>
    <name type="synonym">Chrysanthemum cinerariifolium</name>
    <dbReference type="NCBI Taxonomy" id="118510"/>
    <lineage>
        <taxon>Eukaryota</taxon>
        <taxon>Viridiplantae</taxon>
        <taxon>Streptophyta</taxon>
        <taxon>Embryophyta</taxon>
        <taxon>Tracheophyta</taxon>
        <taxon>Spermatophyta</taxon>
        <taxon>Magnoliopsida</taxon>
        <taxon>eudicotyledons</taxon>
        <taxon>Gunneridae</taxon>
        <taxon>Pentapetalae</taxon>
        <taxon>asterids</taxon>
        <taxon>campanulids</taxon>
        <taxon>Asterales</taxon>
        <taxon>Asteraceae</taxon>
        <taxon>Asteroideae</taxon>
        <taxon>Anthemideae</taxon>
        <taxon>Anthemidinae</taxon>
        <taxon>Tanacetum</taxon>
    </lineage>
</organism>
<dbReference type="InterPro" id="IPR036390">
    <property type="entry name" value="WH_DNA-bd_sf"/>
</dbReference>
<dbReference type="InterPro" id="IPR009057">
    <property type="entry name" value="Homeodomain-like_sf"/>
</dbReference>
<dbReference type="InterPro" id="IPR038454">
    <property type="entry name" value="DnaA_N_sf"/>
</dbReference>
<dbReference type="Gene3D" id="1.10.10.10">
    <property type="entry name" value="Winged helix-like DNA-binding domain superfamily/Winged helix DNA-binding domain"/>
    <property type="match status" value="2"/>
</dbReference>
<dbReference type="InterPro" id="IPR024633">
    <property type="entry name" value="DnaA_N_dom"/>
</dbReference>
<dbReference type="PANTHER" id="PTHR33215:SF13">
    <property type="entry name" value="PROTEIN DISTAL ANTENNA"/>
    <property type="match status" value="1"/>
</dbReference>
<proteinExistence type="predicted"/>
<evidence type="ECO:0000313" key="4">
    <source>
        <dbReference type="EMBL" id="GEU80789.1"/>
    </source>
</evidence>
<comment type="caution">
    <text evidence="4">The sequence shown here is derived from an EMBL/GenBank/DDBJ whole genome shotgun (WGS) entry which is preliminary data.</text>
</comment>
<dbReference type="GO" id="GO:0003677">
    <property type="term" value="F:DNA binding"/>
    <property type="evidence" value="ECO:0007669"/>
    <property type="project" value="InterPro"/>
</dbReference>
<feature type="domain" description="Initiator Rep protein WH1" evidence="2">
    <location>
        <begin position="365"/>
        <end position="515"/>
    </location>
</feature>
<dbReference type="Pfam" id="PF01051">
    <property type="entry name" value="Rep3_N"/>
    <property type="match status" value="1"/>
</dbReference>
<name>A0A6L2N595_TANCI</name>
<dbReference type="Pfam" id="PF01527">
    <property type="entry name" value="HTH_Tnp_1"/>
    <property type="match status" value="2"/>
</dbReference>
<dbReference type="EMBL" id="BKCJ010008146">
    <property type="protein sequence ID" value="GEU80789.1"/>
    <property type="molecule type" value="Genomic_DNA"/>
</dbReference>
<dbReference type="InterPro" id="IPR000525">
    <property type="entry name" value="Initiator_Rep_WH1"/>
</dbReference>
<evidence type="ECO:0000259" key="2">
    <source>
        <dbReference type="Pfam" id="PF01051"/>
    </source>
</evidence>
<dbReference type="InterPro" id="IPR051839">
    <property type="entry name" value="RD_transcriptional_regulator"/>
</dbReference>
<reference evidence="4" key="1">
    <citation type="journal article" date="2019" name="Sci. Rep.">
        <title>Draft genome of Tanacetum cinerariifolium, the natural source of mosquito coil.</title>
        <authorList>
            <person name="Yamashiro T."/>
            <person name="Shiraishi A."/>
            <person name="Satake H."/>
            <person name="Nakayama K."/>
        </authorList>
    </citation>
    <scope>NUCLEOTIDE SEQUENCE</scope>
</reference>
<dbReference type="SUPFAM" id="SSF46689">
    <property type="entry name" value="Homeodomain-like"/>
    <property type="match status" value="2"/>
</dbReference>
<dbReference type="GO" id="GO:0006313">
    <property type="term" value="P:DNA transposition"/>
    <property type="evidence" value="ECO:0007669"/>
    <property type="project" value="InterPro"/>
</dbReference>
<dbReference type="Pfam" id="PF11638">
    <property type="entry name" value="DnaA_N"/>
    <property type="match status" value="1"/>
</dbReference>
<dbReference type="GO" id="GO:0004803">
    <property type="term" value="F:transposase activity"/>
    <property type="evidence" value="ECO:0007669"/>
    <property type="project" value="InterPro"/>
</dbReference>
<dbReference type="Pfam" id="PF21205">
    <property type="entry name" value="Rep3_C"/>
    <property type="match status" value="1"/>
</dbReference>
<dbReference type="GO" id="GO:0003887">
    <property type="term" value="F:DNA-directed DNA polymerase activity"/>
    <property type="evidence" value="ECO:0007669"/>
    <property type="project" value="InterPro"/>
</dbReference>
<feature type="region of interest" description="Disordered" evidence="1">
    <location>
        <begin position="914"/>
        <end position="941"/>
    </location>
</feature>
<dbReference type="Gene3D" id="3.30.300.180">
    <property type="match status" value="1"/>
</dbReference>
<dbReference type="SUPFAM" id="SSF46785">
    <property type="entry name" value="Winged helix' DNA-binding domain"/>
    <property type="match status" value="2"/>
</dbReference>
<accession>A0A6L2N595</accession>
<feature type="compositionally biased region" description="Low complexity" evidence="1">
    <location>
        <begin position="932"/>
        <end position="941"/>
    </location>
</feature>
<dbReference type="GO" id="GO:0006270">
    <property type="term" value="P:DNA replication initiation"/>
    <property type="evidence" value="ECO:0007669"/>
    <property type="project" value="InterPro"/>
</dbReference>
<feature type="domain" description="DnaA N-terminal" evidence="3">
    <location>
        <begin position="672"/>
        <end position="731"/>
    </location>
</feature>